<name>A0AA41VZP9_PAPNU</name>
<organism evidence="4 5">
    <name type="scientific">Papaver nudicaule</name>
    <name type="common">Iceland poppy</name>
    <dbReference type="NCBI Taxonomy" id="74823"/>
    <lineage>
        <taxon>Eukaryota</taxon>
        <taxon>Viridiplantae</taxon>
        <taxon>Streptophyta</taxon>
        <taxon>Embryophyta</taxon>
        <taxon>Tracheophyta</taxon>
        <taxon>Spermatophyta</taxon>
        <taxon>Magnoliopsida</taxon>
        <taxon>Ranunculales</taxon>
        <taxon>Papaveraceae</taxon>
        <taxon>Papaveroideae</taxon>
        <taxon>Papaver</taxon>
    </lineage>
</organism>
<feature type="compositionally biased region" description="Acidic residues" evidence="3">
    <location>
        <begin position="66"/>
        <end position="75"/>
    </location>
</feature>
<protein>
    <recommendedName>
        <fullName evidence="2">Succinate dehydrogenase assembly factor 4, mitochondrial</fullName>
    </recommendedName>
</protein>
<dbReference type="PANTHER" id="PTHR28524">
    <property type="entry name" value="SUCCINATE DEHYDROGENASE ASSEMBLY FACTOR 4, MITOCHONDRIAL"/>
    <property type="match status" value="1"/>
</dbReference>
<dbReference type="AlphaFoldDB" id="A0AA41VZP9"/>
<feature type="compositionally biased region" description="Basic and acidic residues" evidence="3">
    <location>
        <begin position="46"/>
        <end position="63"/>
    </location>
</feature>
<dbReference type="Pfam" id="PF07896">
    <property type="entry name" value="DUF1674"/>
    <property type="match status" value="1"/>
</dbReference>
<comment type="caution">
    <text evidence="4">The sequence shown here is derived from an EMBL/GenBank/DDBJ whole genome shotgun (WGS) entry which is preliminary data.</text>
</comment>
<feature type="compositionally biased region" description="Basic and acidic residues" evidence="3">
    <location>
        <begin position="94"/>
        <end position="107"/>
    </location>
</feature>
<evidence type="ECO:0000256" key="1">
    <source>
        <dbReference type="ARBA" id="ARBA00005701"/>
    </source>
</evidence>
<evidence type="ECO:0000256" key="2">
    <source>
        <dbReference type="ARBA" id="ARBA00022170"/>
    </source>
</evidence>
<dbReference type="PANTHER" id="PTHR28524:SF3">
    <property type="entry name" value="SUCCINATE DEHYDROGENASE ASSEMBLY FACTOR 4, MITOCHONDRIAL"/>
    <property type="match status" value="1"/>
</dbReference>
<reference evidence="4" key="1">
    <citation type="submission" date="2022-03" db="EMBL/GenBank/DDBJ databases">
        <title>A functionally conserved STORR gene fusion in Papaver species that diverged 16.8 million years ago.</title>
        <authorList>
            <person name="Catania T."/>
        </authorList>
    </citation>
    <scope>NUCLEOTIDE SEQUENCE</scope>
    <source>
        <strain evidence="4">S-191538</strain>
    </source>
</reference>
<evidence type="ECO:0000313" key="4">
    <source>
        <dbReference type="EMBL" id="MCL7050200.1"/>
    </source>
</evidence>
<sequence length="107" mass="11910">MAKNLSLLFSSVIEPKLGFQSESILNSISSKRGIFSTTIKQDNEEDEKKNKSPEISVEEEKTSSSESEEEEEEDYGVNKLTGEIGGPRGPEPTRYGDWEKGGRCSDF</sequence>
<evidence type="ECO:0000313" key="5">
    <source>
        <dbReference type="Proteomes" id="UP001177140"/>
    </source>
</evidence>
<proteinExistence type="inferred from homology"/>
<dbReference type="Proteomes" id="UP001177140">
    <property type="component" value="Unassembled WGS sequence"/>
</dbReference>
<keyword evidence="5" id="KW-1185">Reference proteome</keyword>
<dbReference type="GO" id="GO:0005739">
    <property type="term" value="C:mitochondrion"/>
    <property type="evidence" value="ECO:0007669"/>
    <property type="project" value="TreeGrafter"/>
</dbReference>
<accession>A0AA41VZP9</accession>
<dbReference type="GO" id="GO:0034553">
    <property type="term" value="P:mitochondrial respiratory chain complex II assembly"/>
    <property type="evidence" value="ECO:0007669"/>
    <property type="project" value="TreeGrafter"/>
</dbReference>
<feature type="region of interest" description="Disordered" evidence="3">
    <location>
        <begin position="37"/>
        <end position="107"/>
    </location>
</feature>
<comment type="similarity">
    <text evidence="1">Belongs to the SDHAF4 family.</text>
</comment>
<dbReference type="InterPro" id="IPR012875">
    <property type="entry name" value="SDHF4"/>
</dbReference>
<dbReference type="EMBL" id="JAJJMA010324825">
    <property type="protein sequence ID" value="MCL7050200.1"/>
    <property type="molecule type" value="Genomic_DNA"/>
</dbReference>
<gene>
    <name evidence="4" type="ORF">MKW94_018280</name>
</gene>
<evidence type="ECO:0000256" key="3">
    <source>
        <dbReference type="SAM" id="MobiDB-lite"/>
    </source>
</evidence>